<dbReference type="Gene3D" id="3.10.350.10">
    <property type="entry name" value="LysM domain"/>
    <property type="match status" value="1"/>
</dbReference>
<dbReference type="InterPro" id="IPR036779">
    <property type="entry name" value="LysM_dom_sf"/>
</dbReference>
<reference evidence="2 3" key="1">
    <citation type="submission" date="2022-06" db="EMBL/GenBank/DDBJ databases">
        <authorList>
            <person name="Jeon C.O."/>
        </authorList>
    </citation>
    <scope>NUCLEOTIDE SEQUENCE [LARGE SCALE GENOMIC DNA]</scope>
    <source>
        <strain evidence="2 3">KCTC 13943</strain>
    </source>
</reference>
<proteinExistence type="predicted"/>
<dbReference type="PROSITE" id="PS51782">
    <property type="entry name" value="LYSM"/>
    <property type="match status" value="1"/>
</dbReference>
<dbReference type="CDD" id="cd00118">
    <property type="entry name" value="LysM"/>
    <property type="match status" value="1"/>
</dbReference>
<accession>A0ABT0W7A1</accession>
<dbReference type="SUPFAM" id="SSF54106">
    <property type="entry name" value="LysM domain"/>
    <property type="match status" value="1"/>
</dbReference>
<evidence type="ECO:0000313" key="2">
    <source>
        <dbReference type="EMBL" id="MCM2532199.1"/>
    </source>
</evidence>
<feature type="domain" description="LysM" evidence="1">
    <location>
        <begin position="2"/>
        <end position="46"/>
    </location>
</feature>
<dbReference type="Proteomes" id="UP001523262">
    <property type="component" value="Unassembled WGS sequence"/>
</dbReference>
<dbReference type="EMBL" id="JAMQCR010000001">
    <property type="protein sequence ID" value="MCM2532199.1"/>
    <property type="molecule type" value="Genomic_DNA"/>
</dbReference>
<dbReference type="Pfam" id="PF01476">
    <property type="entry name" value="LysM"/>
    <property type="match status" value="1"/>
</dbReference>
<protein>
    <submittedName>
        <fullName evidence="2">LysM peptidoglycan-binding domain-containing protein</fullName>
    </submittedName>
</protein>
<dbReference type="SMART" id="SM00257">
    <property type="entry name" value="LysM"/>
    <property type="match status" value="1"/>
</dbReference>
<evidence type="ECO:0000259" key="1">
    <source>
        <dbReference type="PROSITE" id="PS51782"/>
    </source>
</evidence>
<sequence>MALHVVGSGENLWSISKLYGVSVSSIITINGLLSASNIVPGLALYIPDNLPPVRFYKIKAGDQIWQMPSNLARIFL</sequence>
<name>A0ABT0W7A1_9BACI</name>
<gene>
    <name evidence="2" type="ORF">NDK43_07045</name>
</gene>
<keyword evidence="3" id="KW-1185">Reference proteome</keyword>
<dbReference type="InterPro" id="IPR018392">
    <property type="entry name" value="LysM"/>
</dbReference>
<evidence type="ECO:0000313" key="3">
    <source>
        <dbReference type="Proteomes" id="UP001523262"/>
    </source>
</evidence>
<comment type="caution">
    <text evidence="2">The sequence shown here is derived from an EMBL/GenBank/DDBJ whole genome shotgun (WGS) entry which is preliminary data.</text>
</comment>
<organism evidence="2 3">
    <name type="scientific">Neobacillus pocheonensis</name>
    <dbReference type="NCBI Taxonomy" id="363869"/>
    <lineage>
        <taxon>Bacteria</taxon>
        <taxon>Bacillati</taxon>
        <taxon>Bacillota</taxon>
        <taxon>Bacilli</taxon>
        <taxon>Bacillales</taxon>
        <taxon>Bacillaceae</taxon>
        <taxon>Neobacillus</taxon>
    </lineage>
</organism>